<evidence type="ECO:0000256" key="1">
    <source>
        <dbReference type="ARBA" id="ARBA00007422"/>
    </source>
</evidence>
<comment type="catalytic activity">
    <reaction evidence="3">
        <text>D-glyceraldehyde 3-phosphate = dihydroxyacetone phosphate</text>
        <dbReference type="Rhea" id="RHEA:18585"/>
        <dbReference type="ChEBI" id="CHEBI:57642"/>
        <dbReference type="ChEBI" id="CHEBI:59776"/>
        <dbReference type="EC" id="5.3.1.1"/>
    </reaction>
</comment>
<reference evidence="4 5" key="1">
    <citation type="submission" date="2015-10" db="EMBL/GenBank/DDBJ databases">
        <title>Metagenome-Assembled Genomes uncover a global brackish microbiome.</title>
        <authorList>
            <person name="Hugerth L.W."/>
            <person name="Larsson J."/>
            <person name="Alneberg J."/>
            <person name="Lindh M.V."/>
            <person name="Legrand C."/>
            <person name="Pinhassi J."/>
            <person name="Andersson A.F."/>
        </authorList>
    </citation>
    <scope>NUCLEOTIDE SEQUENCE [LARGE SCALE GENOMIC DNA]</scope>
    <source>
        <strain evidence="4">BACL18 MAG-120507-bin52</strain>
    </source>
</reference>
<dbReference type="EC" id="5.3.1.1" evidence="3"/>
<dbReference type="GO" id="GO:0005829">
    <property type="term" value="C:cytosol"/>
    <property type="evidence" value="ECO:0007669"/>
    <property type="project" value="TreeGrafter"/>
</dbReference>
<comment type="pathway">
    <text evidence="3">Carbohydrate degradation; glycolysis; D-glyceraldehyde 3-phosphate from glycerone phosphate: step 1/1.</text>
</comment>
<dbReference type="InterPro" id="IPR020861">
    <property type="entry name" value="Triosephosphate_isomerase_AS"/>
</dbReference>
<dbReference type="InterPro" id="IPR013785">
    <property type="entry name" value="Aldolase_TIM"/>
</dbReference>
<comment type="similarity">
    <text evidence="1 3">Belongs to the triosephosphate isomerase family.</text>
</comment>
<evidence type="ECO:0000256" key="2">
    <source>
        <dbReference type="ARBA" id="ARBA00023235"/>
    </source>
</evidence>
<sequence>MSKAKPAAPRRPLIAGNWKMHRTASDTRTLIEDIVKRVHRVAYADIVVCPPFTSLPAAHETLGRHSIIALGAQTMHSAKEGAFTGEISGPMLREFGVRYVILGHSERRQYDHETDAKVAAKAIAAVHFHLRPIVCVGETLTQREANETASIIETQVRSSLAGFPPDQLEELVIAYEPVWAIGTGKVATPKQANDVHQQIRKLLVSLFG</sequence>
<dbReference type="GO" id="GO:0006096">
    <property type="term" value="P:glycolytic process"/>
    <property type="evidence" value="ECO:0007669"/>
    <property type="project" value="UniProtKB-UniRule"/>
</dbReference>
<organism evidence="4 5">
    <name type="scientific">Verrucomicrobia subdivision 6 bacterium BACL9 MAG-120507-bin52</name>
    <dbReference type="NCBI Taxonomy" id="1655590"/>
    <lineage>
        <taxon>Bacteria</taxon>
        <taxon>Pseudomonadati</taxon>
        <taxon>Verrucomicrobiota</taxon>
        <taxon>Verrucomicrobiia</taxon>
        <taxon>Verrucomicrobiales</taxon>
        <taxon>Verrucomicrobia subdivision 6</taxon>
    </lineage>
</organism>
<name>A0A0R2RM83_9BACT</name>
<keyword evidence="2 3" id="KW-0413">Isomerase</keyword>
<gene>
    <name evidence="4" type="primary">tpiA</name>
    <name evidence="4" type="ORF">ABR82_07220</name>
</gene>
<comment type="subunit">
    <text evidence="3">Homodimer.</text>
</comment>
<dbReference type="PROSITE" id="PS51440">
    <property type="entry name" value="TIM_2"/>
    <property type="match status" value="1"/>
</dbReference>
<proteinExistence type="inferred from homology"/>
<dbReference type="InterPro" id="IPR000652">
    <property type="entry name" value="Triosephosphate_isomerase"/>
</dbReference>
<dbReference type="GO" id="GO:0006094">
    <property type="term" value="P:gluconeogenesis"/>
    <property type="evidence" value="ECO:0007669"/>
    <property type="project" value="UniProtKB-UniPathway"/>
</dbReference>
<dbReference type="UniPathway" id="UPA00138"/>
<evidence type="ECO:0000256" key="3">
    <source>
        <dbReference type="RuleBase" id="RU363013"/>
    </source>
</evidence>
<dbReference type="CDD" id="cd00311">
    <property type="entry name" value="TIM"/>
    <property type="match status" value="1"/>
</dbReference>
<dbReference type="PANTHER" id="PTHR21139:SF42">
    <property type="entry name" value="TRIOSEPHOSPHATE ISOMERASE"/>
    <property type="match status" value="1"/>
</dbReference>
<dbReference type="GO" id="GO:0004807">
    <property type="term" value="F:triose-phosphate isomerase activity"/>
    <property type="evidence" value="ECO:0007669"/>
    <property type="project" value="UniProtKB-UniRule"/>
</dbReference>
<dbReference type="PANTHER" id="PTHR21139">
    <property type="entry name" value="TRIOSEPHOSPHATE ISOMERASE"/>
    <property type="match status" value="1"/>
</dbReference>
<dbReference type="Proteomes" id="UP000051269">
    <property type="component" value="Unassembled WGS sequence"/>
</dbReference>
<dbReference type="GO" id="GO:0019563">
    <property type="term" value="P:glycerol catabolic process"/>
    <property type="evidence" value="ECO:0007669"/>
    <property type="project" value="TreeGrafter"/>
</dbReference>
<feature type="non-terminal residue" evidence="4">
    <location>
        <position position="208"/>
    </location>
</feature>
<comment type="pathway">
    <text evidence="3">Carbohydrate biosynthesis; gluconeogenesis.</text>
</comment>
<evidence type="ECO:0000313" key="5">
    <source>
        <dbReference type="Proteomes" id="UP000051269"/>
    </source>
</evidence>
<dbReference type="InterPro" id="IPR035990">
    <property type="entry name" value="TIM_sf"/>
</dbReference>
<dbReference type="UniPathway" id="UPA00109">
    <property type="reaction ID" value="UER00189"/>
</dbReference>
<keyword evidence="3" id="KW-0324">Glycolysis</keyword>
<accession>A0A0R2RM83</accession>
<dbReference type="GO" id="GO:0046166">
    <property type="term" value="P:glyceraldehyde-3-phosphate biosynthetic process"/>
    <property type="evidence" value="ECO:0007669"/>
    <property type="project" value="TreeGrafter"/>
</dbReference>
<dbReference type="NCBIfam" id="TIGR00419">
    <property type="entry name" value="tim"/>
    <property type="match status" value="1"/>
</dbReference>
<keyword evidence="3" id="KW-0963">Cytoplasm</keyword>
<comment type="subcellular location">
    <subcellularLocation>
        <location evidence="3">Cytoplasm</location>
    </subcellularLocation>
</comment>
<comment type="caution">
    <text evidence="4">The sequence shown here is derived from an EMBL/GenBank/DDBJ whole genome shotgun (WGS) entry which is preliminary data.</text>
</comment>
<dbReference type="EMBL" id="LIBO01000151">
    <property type="protein sequence ID" value="KRO62032.1"/>
    <property type="molecule type" value="Genomic_DNA"/>
</dbReference>
<dbReference type="PROSITE" id="PS00171">
    <property type="entry name" value="TIM_1"/>
    <property type="match status" value="1"/>
</dbReference>
<dbReference type="Gene3D" id="3.20.20.70">
    <property type="entry name" value="Aldolase class I"/>
    <property type="match status" value="1"/>
</dbReference>
<keyword evidence="3" id="KW-0312">Gluconeogenesis</keyword>
<dbReference type="AlphaFoldDB" id="A0A0R2RM83"/>
<dbReference type="Pfam" id="PF00121">
    <property type="entry name" value="TIM"/>
    <property type="match status" value="1"/>
</dbReference>
<dbReference type="SUPFAM" id="SSF51351">
    <property type="entry name" value="Triosephosphate isomerase (TIM)"/>
    <property type="match status" value="1"/>
</dbReference>
<evidence type="ECO:0000313" key="4">
    <source>
        <dbReference type="EMBL" id="KRO62032.1"/>
    </source>
</evidence>
<protein>
    <recommendedName>
        <fullName evidence="3">Triosephosphate isomerase</fullName>
        <ecNumber evidence="3">5.3.1.1</ecNumber>
    </recommendedName>
</protein>